<feature type="domain" description="FHA" evidence="2">
    <location>
        <begin position="297"/>
        <end position="348"/>
    </location>
</feature>
<evidence type="ECO:0000313" key="4">
    <source>
        <dbReference type="Proteomes" id="UP000011885"/>
    </source>
</evidence>
<accession>M5U9F6</accession>
<protein>
    <submittedName>
        <fullName evidence="3">FHA domain containing protein</fullName>
    </submittedName>
</protein>
<dbReference type="SMART" id="SM00240">
    <property type="entry name" value="FHA"/>
    <property type="match status" value="2"/>
</dbReference>
<dbReference type="PATRIC" id="fig|1263870.3.peg.694"/>
<dbReference type="EMBL" id="ANOH01000052">
    <property type="protein sequence ID" value="EMI57924.1"/>
    <property type="molecule type" value="Genomic_DNA"/>
</dbReference>
<dbReference type="Proteomes" id="UP000011885">
    <property type="component" value="Unassembled WGS sequence"/>
</dbReference>
<evidence type="ECO:0000256" key="1">
    <source>
        <dbReference type="SAM" id="MobiDB-lite"/>
    </source>
</evidence>
<organism evidence="3 4">
    <name type="scientific">Rhodopirellula sallentina SM41</name>
    <dbReference type="NCBI Taxonomy" id="1263870"/>
    <lineage>
        <taxon>Bacteria</taxon>
        <taxon>Pseudomonadati</taxon>
        <taxon>Planctomycetota</taxon>
        <taxon>Planctomycetia</taxon>
        <taxon>Pirellulales</taxon>
        <taxon>Pirellulaceae</taxon>
        <taxon>Rhodopirellula</taxon>
    </lineage>
</organism>
<dbReference type="OrthoDB" id="273653at2"/>
<comment type="caution">
    <text evidence="3">The sequence shown here is derived from an EMBL/GenBank/DDBJ whole genome shotgun (WGS) entry which is preliminary data.</text>
</comment>
<dbReference type="Pfam" id="PF00498">
    <property type="entry name" value="FHA"/>
    <property type="match status" value="2"/>
</dbReference>
<feature type="region of interest" description="Disordered" evidence="1">
    <location>
        <begin position="111"/>
        <end position="143"/>
    </location>
</feature>
<dbReference type="Gene3D" id="2.60.200.20">
    <property type="match status" value="2"/>
</dbReference>
<dbReference type="InterPro" id="IPR000253">
    <property type="entry name" value="FHA_dom"/>
</dbReference>
<feature type="compositionally biased region" description="Polar residues" evidence="1">
    <location>
        <begin position="56"/>
        <end position="75"/>
    </location>
</feature>
<feature type="domain" description="FHA" evidence="2">
    <location>
        <begin position="172"/>
        <end position="225"/>
    </location>
</feature>
<proteinExistence type="predicted"/>
<feature type="region of interest" description="Disordered" evidence="1">
    <location>
        <begin position="56"/>
        <end position="99"/>
    </location>
</feature>
<reference evidence="3 4" key="1">
    <citation type="journal article" date="2013" name="Mar. Genomics">
        <title>Expression of sulfatases in Rhodopirellula baltica and the diversity of sulfatases in the genus Rhodopirellula.</title>
        <authorList>
            <person name="Wegner C.E."/>
            <person name="Richter-Heitmann T."/>
            <person name="Klindworth A."/>
            <person name="Klockow C."/>
            <person name="Richter M."/>
            <person name="Achstetter T."/>
            <person name="Glockner F.O."/>
            <person name="Harder J."/>
        </authorList>
    </citation>
    <scope>NUCLEOTIDE SEQUENCE [LARGE SCALE GENOMIC DNA]</scope>
    <source>
        <strain evidence="3 4">SM41</strain>
    </source>
</reference>
<evidence type="ECO:0000313" key="3">
    <source>
        <dbReference type="EMBL" id="EMI57924.1"/>
    </source>
</evidence>
<dbReference type="CDD" id="cd00060">
    <property type="entry name" value="FHA"/>
    <property type="match status" value="1"/>
</dbReference>
<dbReference type="SUPFAM" id="SSF49879">
    <property type="entry name" value="SMAD/FHA domain"/>
    <property type="match status" value="2"/>
</dbReference>
<dbReference type="PROSITE" id="PS50006">
    <property type="entry name" value="FHA_DOMAIN"/>
    <property type="match status" value="2"/>
</dbReference>
<evidence type="ECO:0000259" key="2">
    <source>
        <dbReference type="PROSITE" id="PS50006"/>
    </source>
</evidence>
<name>M5U9F6_9BACT</name>
<sequence>MNVNEQELQDAALGRQSREGFLAFAASLECDPEAVSTASSVVDDAFVSKLKKYLRSETSAQAPSKTPSLMNQPAPMNQPGPRHTIIEPDDVPRNTMIESEDDIRKVQEELRKQAAKRKKAAGKNASGEKSSAGPSSEEKPYRPTQRLPVIALVACDDGKETGELFRIRGDQFIIGRTEGDFQIAHDEMVSSRHVVITRQTVDGKPRVAVTDLQSRNGLFVRASKAPLDHASEFLIGSGHYRLEINQSMQAVTMAAGSPTDVPITRQLDGHEMPGSVMLSEIVRGRVETRVRLDLSEYRIGRDTNCDIRRTHDPFVASEHAVLSRSANGKWGIENKTTLNGIWIRIPQIIVADGKSCEFRIGEQRFRMKLGVSR</sequence>
<dbReference type="AlphaFoldDB" id="M5U9F6"/>
<dbReference type="RefSeq" id="WP_008674274.1">
    <property type="nucleotide sequence ID" value="NZ_ANOH01000052.1"/>
</dbReference>
<dbReference type="InterPro" id="IPR008984">
    <property type="entry name" value="SMAD_FHA_dom_sf"/>
</dbReference>
<keyword evidence="4" id="KW-1185">Reference proteome</keyword>
<gene>
    <name evidence="3" type="ORF">RSSM_00634</name>
</gene>